<dbReference type="InterPro" id="IPR041198">
    <property type="entry name" value="GGA_N-GAT"/>
</dbReference>
<dbReference type="Gene3D" id="1.20.5.170">
    <property type="match status" value="1"/>
</dbReference>
<keyword evidence="6" id="KW-0832">Ubl conjugation</keyword>
<dbReference type="PANTHER" id="PTHR45905">
    <property type="entry name" value="GOLGI-LOCALIZED, GAMMA-ADAPTIN EAR CONTAINING, ARF BINDING PROTEIN"/>
    <property type="match status" value="1"/>
</dbReference>
<dbReference type="Pfam" id="PF00790">
    <property type="entry name" value="VHS"/>
    <property type="match status" value="1"/>
</dbReference>
<dbReference type="GO" id="GO:0035091">
    <property type="term" value="F:phosphatidylinositol binding"/>
    <property type="evidence" value="ECO:0007669"/>
    <property type="project" value="InterPro"/>
</dbReference>
<feature type="domain" description="GAE" evidence="11">
    <location>
        <begin position="414"/>
        <end position="535"/>
    </location>
</feature>
<protein>
    <submittedName>
        <fullName evidence="13">Golgi associated, gamma adaptin ear containing, ARF binding protein 3a</fullName>
    </submittedName>
</protein>
<reference evidence="13 14" key="1">
    <citation type="journal article" date="2011" name="Genome Biol. Evol.">
        <title>Integration of the genetic map and genome assembly of fugu facilitates insights into distinct features of genome evolution in teleosts and mammals.</title>
        <authorList>
            <person name="Kai W."/>
            <person name="Kikuchi K."/>
            <person name="Tohari S."/>
            <person name="Chew A.K."/>
            <person name="Tay A."/>
            <person name="Fujiwara A."/>
            <person name="Hosoya S."/>
            <person name="Suetake H."/>
            <person name="Naruse K."/>
            <person name="Brenner S."/>
            <person name="Suzuki Y."/>
            <person name="Venkatesh B."/>
        </authorList>
    </citation>
    <scope>NUCLEOTIDE SEQUENCE [LARGE SCALE GENOMIC DNA]</scope>
</reference>
<dbReference type="SUPFAM" id="SSF89009">
    <property type="entry name" value="GAT-like domain"/>
    <property type="match status" value="1"/>
</dbReference>
<evidence type="ECO:0000256" key="1">
    <source>
        <dbReference type="ARBA" id="ARBA00004150"/>
    </source>
</evidence>
<dbReference type="PROSITE" id="PS50179">
    <property type="entry name" value="VHS"/>
    <property type="match status" value="1"/>
</dbReference>
<dbReference type="GO" id="GO:0031901">
    <property type="term" value="C:early endosome membrane"/>
    <property type="evidence" value="ECO:0007669"/>
    <property type="project" value="UniProtKB-SubCell"/>
</dbReference>
<reference evidence="13" key="2">
    <citation type="submission" date="2025-08" db="UniProtKB">
        <authorList>
            <consortium name="Ensembl"/>
        </authorList>
    </citation>
    <scope>IDENTIFICATION</scope>
</reference>
<dbReference type="InterPro" id="IPR008942">
    <property type="entry name" value="ENTH_VHS"/>
</dbReference>
<dbReference type="FunFam" id="1.25.40.90:FF:000011">
    <property type="entry name" value="ADP-ribosylation factor-binding protein GGA3 isoform X1"/>
    <property type="match status" value="1"/>
</dbReference>
<keyword evidence="8" id="KW-0333">Golgi apparatus</keyword>
<proteinExistence type="inferred from homology"/>
<dbReference type="InterPro" id="IPR044111">
    <property type="entry name" value="GAT_GGA3"/>
</dbReference>
<accession>A0A674NW98</accession>
<organism evidence="13 14">
    <name type="scientific">Takifugu rubripes</name>
    <name type="common">Japanese pufferfish</name>
    <name type="synonym">Fugu rubripes</name>
    <dbReference type="NCBI Taxonomy" id="31033"/>
    <lineage>
        <taxon>Eukaryota</taxon>
        <taxon>Metazoa</taxon>
        <taxon>Chordata</taxon>
        <taxon>Craniata</taxon>
        <taxon>Vertebrata</taxon>
        <taxon>Euteleostomi</taxon>
        <taxon>Actinopterygii</taxon>
        <taxon>Neopterygii</taxon>
        <taxon>Teleostei</taxon>
        <taxon>Neoteleostei</taxon>
        <taxon>Acanthomorphata</taxon>
        <taxon>Eupercaria</taxon>
        <taxon>Tetraodontiformes</taxon>
        <taxon>Tetradontoidea</taxon>
        <taxon>Tetraodontidae</taxon>
        <taxon>Takifugu</taxon>
    </lineage>
</organism>
<dbReference type="InterPro" id="IPR004152">
    <property type="entry name" value="GAT_dom"/>
</dbReference>
<evidence type="ECO:0000313" key="14">
    <source>
        <dbReference type="Proteomes" id="UP000005226"/>
    </source>
</evidence>
<dbReference type="PROSITE" id="PS50909">
    <property type="entry name" value="GAT"/>
    <property type="match status" value="1"/>
</dbReference>
<dbReference type="GO" id="GO:0031267">
    <property type="term" value="F:small GTPase binding"/>
    <property type="evidence" value="ECO:0007669"/>
    <property type="project" value="InterPro"/>
</dbReference>
<dbReference type="SUPFAM" id="SSF48464">
    <property type="entry name" value="ENTH/VHS domain"/>
    <property type="match status" value="1"/>
</dbReference>
<dbReference type="GO" id="GO:0006886">
    <property type="term" value="P:intracellular protein transport"/>
    <property type="evidence" value="ECO:0007669"/>
    <property type="project" value="InterPro"/>
</dbReference>
<evidence type="ECO:0000256" key="8">
    <source>
        <dbReference type="ARBA" id="ARBA00023034"/>
    </source>
</evidence>
<sequence length="575" mass="64205">MADDGESLESWLNRATNPSNRQEDWEYIMGFCDQVNKELEGPQISAKLLVHKIQSPQEWEALQSLTVLEACMKNCGRRFHNEVGKFRFLNELVKVISPKYLGDKVSERVKLKVITMLHSWTVSLPDEAKISEAYRMLKLQGVVLADPEVPLDAALVPPPSPPSINPVFSDEKKSKRLAELLKSKKPEDLQEANRFIKTMVKEDEVRMQKASKQKNTLEAADSCVNLLNEMLAHFSPEGSTDGDKELLKELHDDCDKLRQTVIQLATESEDNDSSLGDILQASDHLSHAINSYEKIVDGKMERTPQKRARKGRFCWWCGVFYVFMDLLGQEMRLDEGADHPTCFLSSSITTTPLPLIRDTQAASTVPSAKIHEDFCTLLHPTATSNLPLIQPTSFSGQETSLSDVFVPLSDIKPSQMRPVMACDRNGIRFLLHFATDCPAGRPDVLVMVASILSTAPLPVRDVVLQAAVPKMMKMRLQQPSGRELAPFNPIHPPAAITQVMLLANPLKVKVRLRYKLTFTLGAQSCTEVGEVNEFPTADTLGALPDNSESPKTGFEEGCQGQRLVLMNDNTWNCNH</sequence>
<comment type="similarity">
    <text evidence="3">Belongs to the GGA protein family.</text>
</comment>
<dbReference type="PROSITE" id="PS50180">
    <property type="entry name" value="GAE"/>
    <property type="match status" value="1"/>
</dbReference>
<dbReference type="SMART" id="SM00809">
    <property type="entry name" value="Alpha_adaptinC2"/>
    <property type="match status" value="1"/>
</dbReference>
<evidence type="ECO:0000256" key="4">
    <source>
        <dbReference type="ARBA" id="ARBA00022448"/>
    </source>
</evidence>
<dbReference type="FunFam" id="2.60.40.1230:FF:000001">
    <property type="entry name" value="ADP-ribosylation factor-binding protein GGA1 isoform 1"/>
    <property type="match status" value="1"/>
</dbReference>
<evidence type="ECO:0000259" key="10">
    <source>
        <dbReference type="PROSITE" id="PS50179"/>
    </source>
</evidence>
<evidence type="ECO:0000256" key="3">
    <source>
        <dbReference type="ARBA" id="ARBA00008099"/>
    </source>
</evidence>
<evidence type="ECO:0000259" key="12">
    <source>
        <dbReference type="PROSITE" id="PS50909"/>
    </source>
</evidence>
<dbReference type="CDD" id="cd14240">
    <property type="entry name" value="GAT_GGA3"/>
    <property type="match status" value="1"/>
</dbReference>
<dbReference type="PANTHER" id="PTHR45905:SF3">
    <property type="entry name" value="ADP-RIBOSYLATION FACTOR-BINDING PROTEIN GGA3"/>
    <property type="match status" value="1"/>
</dbReference>
<evidence type="ECO:0000256" key="9">
    <source>
        <dbReference type="ARBA" id="ARBA00023136"/>
    </source>
</evidence>
<feature type="domain" description="GAT" evidence="12">
    <location>
        <begin position="170"/>
        <end position="297"/>
    </location>
</feature>
<evidence type="ECO:0000256" key="6">
    <source>
        <dbReference type="ARBA" id="ARBA00022843"/>
    </source>
</evidence>
<keyword evidence="4" id="KW-0813">Transport</keyword>
<reference evidence="13" key="3">
    <citation type="submission" date="2025-09" db="UniProtKB">
        <authorList>
            <consortium name="Ensembl"/>
        </authorList>
    </citation>
    <scope>IDENTIFICATION</scope>
</reference>
<dbReference type="GO" id="GO:0005802">
    <property type="term" value="C:trans-Golgi network"/>
    <property type="evidence" value="ECO:0007669"/>
    <property type="project" value="InterPro"/>
</dbReference>
<keyword evidence="14" id="KW-1185">Reference proteome</keyword>
<dbReference type="GeneTree" id="ENSGT00940000157333"/>
<dbReference type="Gene3D" id="1.20.58.160">
    <property type="match status" value="1"/>
</dbReference>
<dbReference type="InterPro" id="IPR038425">
    <property type="entry name" value="GAT_sf"/>
</dbReference>
<evidence type="ECO:0000256" key="2">
    <source>
        <dbReference type="ARBA" id="ARBA00004220"/>
    </source>
</evidence>
<keyword evidence="9" id="KW-0472">Membrane</keyword>
<dbReference type="Proteomes" id="UP000005226">
    <property type="component" value="Chromosome 17"/>
</dbReference>
<dbReference type="Ensembl" id="ENSTRUT00000086591.1">
    <property type="protein sequence ID" value="ENSTRUP00000077877.1"/>
    <property type="gene ID" value="ENSTRUG00000012928.3"/>
</dbReference>
<dbReference type="GO" id="GO:0043130">
    <property type="term" value="F:ubiquitin binding"/>
    <property type="evidence" value="ECO:0007669"/>
    <property type="project" value="InterPro"/>
</dbReference>
<dbReference type="SMART" id="SM00288">
    <property type="entry name" value="VHS"/>
    <property type="match status" value="1"/>
</dbReference>
<evidence type="ECO:0000256" key="5">
    <source>
        <dbReference type="ARBA" id="ARBA00022753"/>
    </source>
</evidence>
<dbReference type="AlphaFoldDB" id="A0A674NW98"/>
<dbReference type="InterPro" id="IPR008153">
    <property type="entry name" value="GAE_dom"/>
</dbReference>
<dbReference type="SUPFAM" id="SSF49348">
    <property type="entry name" value="Clathrin adaptor appendage domain"/>
    <property type="match status" value="1"/>
</dbReference>
<dbReference type="GO" id="GO:0034394">
    <property type="term" value="P:protein localization to cell surface"/>
    <property type="evidence" value="ECO:0007669"/>
    <property type="project" value="TreeGrafter"/>
</dbReference>
<comment type="subcellular location">
    <subcellularLocation>
        <location evidence="2">Early endosome membrane</location>
        <topology evidence="2">Peripheral membrane protein</topology>
    </subcellularLocation>
    <subcellularLocation>
        <location evidence="1">Golgi apparatus</location>
        <location evidence="1">trans-Golgi network membrane</location>
        <topology evidence="1">Peripheral membrane protein</topology>
    </subcellularLocation>
</comment>
<dbReference type="InterPro" id="IPR027422">
    <property type="entry name" value="GGA1-3"/>
</dbReference>
<name>A0A674NW98_TAKRU</name>
<dbReference type="GO" id="GO:0006893">
    <property type="term" value="P:Golgi to plasma membrane transport"/>
    <property type="evidence" value="ECO:0007669"/>
    <property type="project" value="TreeGrafter"/>
</dbReference>
<dbReference type="Gene3D" id="2.60.40.1230">
    <property type="match status" value="1"/>
</dbReference>
<dbReference type="Gene3D" id="1.25.40.90">
    <property type="match status" value="1"/>
</dbReference>
<evidence type="ECO:0000313" key="13">
    <source>
        <dbReference type="Ensembl" id="ENSTRUP00000077877.1"/>
    </source>
</evidence>
<dbReference type="Pfam" id="PF18308">
    <property type="entry name" value="GGA_N-GAT"/>
    <property type="match status" value="1"/>
</dbReference>
<gene>
    <name evidence="13" type="primary">gga3a</name>
</gene>
<keyword evidence="7" id="KW-0653">Protein transport</keyword>
<keyword evidence="5" id="KW-0967">Endosome</keyword>
<dbReference type="Pfam" id="PF02883">
    <property type="entry name" value="Alpha_adaptinC2"/>
    <property type="match status" value="1"/>
</dbReference>
<dbReference type="InterPro" id="IPR013041">
    <property type="entry name" value="Clathrin_app_Ig-like_sf"/>
</dbReference>
<dbReference type="InterPro" id="IPR008152">
    <property type="entry name" value="Clathrin_a/b/g-adaptin_app_Ig"/>
</dbReference>
<evidence type="ECO:0000259" key="11">
    <source>
        <dbReference type="PROSITE" id="PS50180"/>
    </source>
</evidence>
<dbReference type="InterPro" id="IPR002014">
    <property type="entry name" value="VHS_dom"/>
</dbReference>
<feature type="domain" description="VHS" evidence="10">
    <location>
        <begin position="15"/>
        <end position="145"/>
    </location>
</feature>
<evidence type="ECO:0000256" key="7">
    <source>
        <dbReference type="ARBA" id="ARBA00022927"/>
    </source>
</evidence>
<dbReference type="Pfam" id="PF03127">
    <property type="entry name" value="GAT"/>
    <property type="match status" value="1"/>
</dbReference>